<proteinExistence type="predicted"/>
<name>A0A1X0S6Y6_RHIZD</name>
<keyword evidence="1" id="KW-0472">Membrane</keyword>
<keyword evidence="1" id="KW-0812">Transmembrane</keyword>
<gene>
    <name evidence="2" type="ORF">BCV71DRAFT_233638</name>
</gene>
<keyword evidence="1" id="KW-1133">Transmembrane helix</keyword>
<reference evidence="2 3" key="1">
    <citation type="journal article" date="2016" name="Proc. Natl. Acad. Sci. U.S.A.">
        <title>Lipid metabolic changes in an early divergent fungus govern the establishment of a mutualistic symbiosis with endobacteria.</title>
        <authorList>
            <person name="Lastovetsky O.A."/>
            <person name="Gaspar M.L."/>
            <person name="Mondo S.J."/>
            <person name="LaButti K.M."/>
            <person name="Sandor L."/>
            <person name="Grigoriev I.V."/>
            <person name="Henry S.A."/>
            <person name="Pawlowska T.E."/>
        </authorList>
    </citation>
    <scope>NUCLEOTIDE SEQUENCE [LARGE SCALE GENOMIC DNA]</scope>
    <source>
        <strain evidence="2 3">ATCC 11559</strain>
    </source>
</reference>
<dbReference type="AlphaFoldDB" id="A0A1X0S6Y6"/>
<evidence type="ECO:0000256" key="1">
    <source>
        <dbReference type="SAM" id="Phobius"/>
    </source>
</evidence>
<accession>A0A1X0S6Y6</accession>
<sequence length="123" mass="13425">MCSANSKTQNFESGNHLSTNRQSFLARKRTIFTSCTVSSLTVVAAVVVLFGAFSGLKAAMAISEKKVCFEFNVKISTKHSTGLHSQKFTSSLLAAFFVRQSDAILLQSTSGKLVQVFQICRHL</sequence>
<evidence type="ECO:0000313" key="2">
    <source>
        <dbReference type="EMBL" id="ORE19921.1"/>
    </source>
</evidence>
<dbReference type="Proteomes" id="UP000242381">
    <property type="component" value="Unassembled WGS sequence"/>
</dbReference>
<feature type="transmembrane region" description="Helical" evidence="1">
    <location>
        <begin position="31"/>
        <end position="56"/>
    </location>
</feature>
<dbReference type="EMBL" id="KV921302">
    <property type="protein sequence ID" value="ORE19921.1"/>
    <property type="molecule type" value="Genomic_DNA"/>
</dbReference>
<protein>
    <submittedName>
        <fullName evidence="2">Uncharacterized protein</fullName>
    </submittedName>
</protein>
<evidence type="ECO:0000313" key="3">
    <source>
        <dbReference type="Proteomes" id="UP000242381"/>
    </source>
</evidence>
<organism evidence="2 3">
    <name type="scientific">Rhizopus microsporus</name>
    <dbReference type="NCBI Taxonomy" id="58291"/>
    <lineage>
        <taxon>Eukaryota</taxon>
        <taxon>Fungi</taxon>
        <taxon>Fungi incertae sedis</taxon>
        <taxon>Mucoromycota</taxon>
        <taxon>Mucoromycotina</taxon>
        <taxon>Mucoromycetes</taxon>
        <taxon>Mucorales</taxon>
        <taxon>Mucorineae</taxon>
        <taxon>Rhizopodaceae</taxon>
        <taxon>Rhizopus</taxon>
    </lineage>
</organism>